<name>A0A2P5AS29_TREOI</name>
<keyword evidence="2" id="KW-1185">Reference proteome</keyword>
<dbReference type="EMBL" id="JXTC01000721">
    <property type="protein sequence ID" value="PON39345.1"/>
    <property type="molecule type" value="Genomic_DNA"/>
</dbReference>
<organism evidence="1 2">
    <name type="scientific">Trema orientale</name>
    <name type="common">Charcoal tree</name>
    <name type="synonym">Celtis orientalis</name>
    <dbReference type="NCBI Taxonomy" id="63057"/>
    <lineage>
        <taxon>Eukaryota</taxon>
        <taxon>Viridiplantae</taxon>
        <taxon>Streptophyta</taxon>
        <taxon>Embryophyta</taxon>
        <taxon>Tracheophyta</taxon>
        <taxon>Spermatophyta</taxon>
        <taxon>Magnoliopsida</taxon>
        <taxon>eudicotyledons</taxon>
        <taxon>Gunneridae</taxon>
        <taxon>Pentapetalae</taxon>
        <taxon>rosids</taxon>
        <taxon>fabids</taxon>
        <taxon>Rosales</taxon>
        <taxon>Cannabaceae</taxon>
        <taxon>Trema</taxon>
    </lineage>
</organism>
<reference evidence="2" key="1">
    <citation type="submission" date="2016-06" db="EMBL/GenBank/DDBJ databases">
        <title>Parallel loss of symbiosis genes in relatives of nitrogen-fixing non-legume Parasponia.</title>
        <authorList>
            <person name="Van Velzen R."/>
            <person name="Holmer R."/>
            <person name="Bu F."/>
            <person name="Rutten L."/>
            <person name="Van Zeijl A."/>
            <person name="Liu W."/>
            <person name="Santuari L."/>
            <person name="Cao Q."/>
            <person name="Sharma T."/>
            <person name="Shen D."/>
            <person name="Roswanjaya Y."/>
            <person name="Wardhani T."/>
            <person name="Kalhor M.S."/>
            <person name="Jansen J."/>
            <person name="Van den Hoogen J."/>
            <person name="Gungor B."/>
            <person name="Hartog M."/>
            <person name="Hontelez J."/>
            <person name="Verver J."/>
            <person name="Yang W.-C."/>
            <person name="Schijlen E."/>
            <person name="Repin R."/>
            <person name="Schilthuizen M."/>
            <person name="Schranz E."/>
            <person name="Heidstra R."/>
            <person name="Miyata K."/>
            <person name="Fedorova E."/>
            <person name="Kohlen W."/>
            <person name="Bisseling T."/>
            <person name="Smit S."/>
            <person name="Geurts R."/>
        </authorList>
    </citation>
    <scope>NUCLEOTIDE SEQUENCE [LARGE SCALE GENOMIC DNA]</scope>
    <source>
        <strain evidence="2">cv. RG33-2</strain>
    </source>
</reference>
<protein>
    <submittedName>
        <fullName evidence="1">Uncharacterized protein</fullName>
    </submittedName>
</protein>
<sequence>IIFYKTSRSRFVERATRPTHKTFLNKLLGHLKLDVYSDNMASLVYYTSEFIAREIHRNHQTYESKIINKAAKYMRSFGIWNTMHHLDLLVYLQFPLAEELRHSLITSWILFFIS</sequence>
<feature type="non-terminal residue" evidence="1">
    <location>
        <position position="1"/>
    </location>
</feature>
<comment type="caution">
    <text evidence="1">The sequence shown here is derived from an EMBL/GenBank/DDBJ whole genome shotgun (WGS) entry which is preliminary data.</text>
</comment>
<accession>A0A2P5AS29</accession>
<dbReference type="Proteomes" id="UP000237000">
    <property type="component" value="Unassembled WGS sequence"/>
</dbReference>
<evidence type="ECO:0000313" key="1">
    <source>
        <dbReference type="EMBL" id="PON39345.1"/>
    </source>
</evidence>
<dbReference type="InParanoid" id="A0A2P5AS29"/>
<proteinExistence type="predicted"/>
<evidence type="ECO:0000313" key="2">
    <source>
        <dbReference type="Proteomes" id="UP000237000"/>
    </source>
</evidence>
<dbReference type="AlphaFoldDB" id="A0A2P5AS29"/>
<gene>
    <name evidence="1" type="ORF">TorRG33x02_342790</name>
</gene>
<dbReference type="OrthoDB" id="10303669at2759"/>